<dbReference type="AlphaFoldDB" id="A0A0P8XJF8"/>
<dbReference type="GeneID" id="6503815"/>
<protein>
    <submittedName>
        <fullName evidence="3">Uncharacterized protein, isoform B</fullName>
    </submittedName>
</protein>
<gene>
    <name evidence="3" type="primary">Dana\GF21126</name>
    <name evidence="3" type="synonym">dana_GLEANR_4349</name>
    <name evidence="3" type="ORF">GF21126</name>
</gene>
<evidence type="ECO:0000256" key="2">
    <source>
        <dbReference type="SAM" id="Phobius"/>
    </source>
</evidence>
<name>A0A0P8XJF8_DROAN</name>
<keyword evidence="2" id="KW-0812">Transmembrane</keyword>
<evidence type="ECO:0000313" key="3">
    <source>
        <dbReference type="EMBL" id="KPU74991.1"/>
    </source>
</evidence>
<accession>A0A0P8XJF8</accession>
<keyword evidence="4" id="KW-1185">Reference proteome</keyword>
<feature type="transmembrane region" description="Helical" evidence="2">
    <location>
        <begin position="57"/>
        <end position="82"/>
    </location>
</feature>
<feature type="region of interest" description="Disordered" evidence="1">
    <location>
        <begin position="140"/>
        <end position="180"/>
    </location>
</feature>
<evidence type="ECO:0000313" key="4">
    <source>
        <dbReference type="Proteomes" id="UP000007801"/>
    </source>
</evidence>
<dbReference type="OrthoDB" id="10462268at2759"/>
<sequence>MIQLPKCCPCIPLWLGCLINALVLFAVDLLENPLPYDVHCCDSLKAILFVLDRVCNIVHIMGCCSLFVASFVGQSVLVKVFLGTSIVHFVMHPVHLVAKIDVPAIIWEDVVLSVLAAGGSRPSPEPESFSQSPLFQFTASTSGSWPSPSTASASRTSSSRTRRASPATRSARYSDLHPRSRGPSCNYTHICLFPLETKKKGELSQRSSSVSGLRNLGRGSGLPGGRSAS</sequence>
<keyword evidence="2" id="KW-1133">Transmembrane helix</keyword>
<feature type="compositionally biased region" description="Low complexity" evidence="1">
    <location>
        <begin position="206"/>
        <end position="217"/>
    </location>
</feature>
<dbReference type="Proteomes" id="UP000007801">
    <property type="component" value="Unassembled WGS sequence"/>
</dbReference>
<dbReference type="PROSITE" id="PS51257">
    <property type="entry name" value="PROKAR_LIPOPROTEIN"/>
    <property type="match status" value="1"/>
</dbReference>
<proteinExistence type="predicted"/>
<feature type="compositionally biased region" description="Gly residues" evidence="1">
    <location>
        <begin position="218"/>
        <end position="229"/>
    </location>
</feature>
<feature type="region of interest" description="Disordered" evidence="1">
    <location>
        <begin position="200"/>
        <end position="229"/>
    </location>
</feature>
<reference evidence="3 4" key="1">
    <citation type="journal article" date="2007" name="Nature">
        <title>Evolution of genes and genomes on the Drosophila phylogeny.</title>
        <authorList>
            <consortium name="Drosophila 12 Genomes Consortium"/>
            <person name="Clark A.G."/>
            <person name="Eisen M.B."/>
            <person name="Smith D.R."/>
            <person name="Bergman C.M."/>
            <person name="Oliver B."/>
            <person name="Markow T.A."/>
            <person name="Kaufman T.C."/>
            <person name="Kellis M."/>
            <person name="Gelbart W."/>
            <person name="Iyer V.N."/>
            <person name="Pollard D.A."/>
            <person name="Sackton T.B."/>
            <person name="Larracuente A.M."/>
            <person name="Singh N.D."/>
            <person name="Abad J.P."/>
            <person name="Abt D.N."/>
            <person name="Adryan B."/>
            <person name="Aguade M."/>
            <person name="Akashi H."/>
            <person name="Anderson W.W."/>
            <person name="Aquadro C.F."/>
            <person name="Ardell D.H."/>
            <person name="Arguello R."/>
            <person name="Artieri C.G."/>
            <person name="Barbash D.A."/>
            <person name="Barker D."/>
            <person name="Barsanti P."/>
            <person name="Batterham P."/>
            <person name="Batzoglou S."/>
            <person name="Begun D."/>
            <person name="Bhutkar A."/>
            <person name="Blanco E."/>
            <person name="Bosak S.A."/>
            <person name="Bradley R.K."/>
            <person name="Brand A.D."/>
            <person name="Brent M.R."/>
            <person name="Brooks A.N."/>
            <person name="Brown R.H."/>
            <person name="Butlin R.K."/>
            <person name="Caggese C."/>
            <person name="Calvi B.R."/>
            <person name="Bernardo de Carvalho A."/>
            <person name="Caspi A."/>
            <person name="Castrezana S."/>
            <person name="Celniker S.E."/>
            <person name="Chang J.L."/>
            <person name="Chapple C."/>
            <person name="Chatterji S."/>
            <person name="Chinwalla A."/>
            <person name="Civetta A."/>
            <person name="Clifton S.W."/>
            <person name="Comeron J.M."/>
            <person name="Costello J.C."/>
            <person name="Coyne J.A."/>
            <person name="Daub J."/>
            <person name="David R.G."/>
            <person name="Delcher A.L."/>
            <person name="Delehaunty K."/>
            <person name="Do C.B."/>
            <person name="Ebling H."/>
            <person name="Edwards K."/>
            <person name="Eickbush T."/>
            <person name="Evans J.D."/>
            <person name="Filipski A."/>
            <person name="Findeiss S."/>
            <person name="Freyhult E."/>
            <person name="Fulton L."/>
            <person name="Fulton R."/>
            <person name="Garcia A.C."/>
            <person name="Gardiner A."/>
            <person name="Garfield D.A."/>
            <person name="Garvin B.E."/>
            <person name="Gibson G."/>
            <person name="Gilbert D."/>
            <person name="Gnerre S."/>
            <person name="Godfrey J."/>
            <person name="Good R."/>
            <person name="Gotea V."/>
            <person name="Gravely B."/>
            <person name="Greenberg A.J."/>
            <person name="Griffiths-Jones S."/>
            <person name="Gross S."/>
            <person name="Guigo R."/>
            <person name="Gustafson E.A."/>
            <person name="Haerty W."/>
            <person name="Hahn M.W."/>
            <person name="Halligan D.L."/>
            <person name="Halpern A.L."/>
            <person name="Halter G.M."/>
            <person name="Han M.V."/>
            <person name="Heger A."/>
            <person name="Hillier L."/>
            <person name="Hinrichs A.S."/>
            <person name="Holmes I."/>
            <person name="Hoskins R.A."/>
            <person name="Hubisz M.J."/>
            <person name="Hultmark D."/>
            <person name="Huntley M.A."/>
            <person name="Jaffe D.B."/>
            <person name="Jagadeeshan S."/>
            <person name="Jeck W.R."/>
            <person name="Johnson J."/>
            <person name="Jones C.D."/>
            <person name="Jordan W.C."/>
            <person name="Karpen G.H."/>
            <person name="Kataoka E."/>
            <person name="Keightley P.D."/>
            <person name="Kheradpour P."/>
            <person name="Kirkness E.F."/>
            <person name="Koerich L.B."/>
            <person name="Kristiansen K."/>
            <person name="Kudrna D."/>
            <person name="Kulathinal R.J."/>
            <person name="Kumar S."/>
            <person name="Kwok R."/>
            <person name="Lander E."/>
            <person name="Langley C.H."/>
            <person name="Lapoint R."/>
            <person name="Lazzaro B.P."/>
            <person name="Lee S.J."/>
            <person name="Levesque L."/>
            <person name="Li R."/>
            <person name="Lin C.F."/>
            <person name="Lin M.F."/>
            <person name="Lindblad-Toh K."/>
            <person name="Llopart A."/>
            <person name="Long M."/>
            <person name="Low L."/>
            <person name="Lozovsky E."/>
            <person name="Lu J."/>
            <person name="Luo M."/>
            <person name="Machado C.A."/>
            <person name="Makalowski W."/>
            <person name="Marzo M."/>
            <person name="Matsuda M."/>
            <person name="Matzkin L."/>
            <person name="McAllister B."/>
            <person name="McBride C.S."/>
            <person name="McKernan B."/>
            <person name="McKernan K."/>
            <person name="Mendez-Lago M."/>
            <person name="Minx P."/>
            <person name="Mollenhauer M.U."/>
            <person name="Montooth K."/>
            <person name="Mount S.M."/>
            <person name="Mu X."/>
            <person name="Myers E."/>
            <person name="Negre B."/>
            <person name="Newfeld S."/>
            <person name="Nielsen R."/>
            <person name="Noor M.A."/>
            <person name="O'Grady P."/>
            <person name="Pachter L."/>
            <person name="Papaceit M."/>
            <person name="Parisi M.J."/>
            <person name="Parisi M."/>
            <person name="Parts L."/>
            <person name="Pedersen J.S."/>
            <person name="Pesole G."/>
            <person name="Phillippy A.M."/>
            <person name="Ponting C.P."/>
            <person name="Pop M."/>
            <person name="Porcelli D."/>
            <person name="Powell J.R."/>
            <person name="Prohaska S."/>
            <person name="Pruitt K."/>
            <person name="Puig M."/>
            <person name="Quesneville H."/>
            <person name="Ram K.R."/>
            <person name="Rand D."/>
            <person name="Rasmussen M.D."/>
            <person name="Reed L.K."/>
            <person name="Reenan R."/>
            <person name="Reily A."/>
            <person name="Remington K.A."/>
            <person name="Rieger T.T."/>
            <person name="Ritchie M.G."/>
            <person name="Robin C."/>
            <person name="Rogers Y.H."/>
            <person name="Rohde C."/>
            <person name="Rozas J."/>
            <person name="Rubenfield M.J."/>
            <person name="Ruiz A."/>
            <person name="Russo S."/>
            <person name="Salzberg S.L."/>
            <person name="Sanchez-Gracia A."/>
            <person name="Saranga D.J."/>
            <person name="Sato H."/>
            <person name="Schaeffer S.W."/>
            <person name="Schatz M.C."/>
            <person name="Schlenke T."/>
            <person name="Schwartz R."/>
            <person name="Segarra C."/>
            <person name="Singh R.S."/>
            <person name="Sirot L."/>
            <person name="Sirota M."/>
            <person name="Sisneros N.B."/>
            <person name="Smith C.D."/>
            <person name="Smith T.F."/>
            <person name="Spieth J."/>
            <person name="Stage D.E."/>
            <person name="Stark A."/>
            <person name="Stephan W."/>
            <person name="Strausberg R.L."/>
            <person name="Strempel S."/>
            <person name="Sturgill D."/>
            <person name="Sutton G."/>
            <person name="Sutton G.G."/>
            <person name="Tao W."/>
            <person name="Teichmann S."/>
            <person name="Tobari Y.N."/>
            <person name="Tomimura Y."/>
            <person name="Tsolas J.M."/>
            <person name="Valente V.L."/>
            <person name="Venter E."/>
            <person name="Venter J.C."/>
            <person name="Vicario S."/>
            <person name="Vieira F.G."/>
            <person name="Vilella A.J."/>
            <person name="Villasante A."/>
            <person name="Walenz B."/>
            <person name="Wang J."/>
            <person name="Wasserman M."/>
            <person name="Watts T."/>
            <person name="Wilson D."/>
            <person name="Wilson R.K."/>
            <person name="Wing R.A."/>
            <person name="Wolfner M.F."/>
            <person name="Wong A."/>
            <person name="Wong G.K."/>
            <person name="Wu C.I."/>
            <person name="Wu G."/>
            <person name="Yamamoto D."/>
            <person name="Yang H.P."/>
            <person name="Yang S.P."/>
            <person name="Yorke J.A."/>
            <person name="Yoshida K."/>
            <person name="Zdobnov E."/>
            <person name="Zhang P."/>
            <person name="Zhang Y."/>
            <person name="Zimin A.V."/>
            <person name="Baldwin J."/>
            <person name="Abdouelleil A."/>
            <person name="Abdulkadir J."/>
            <person name="Abebe A."/>
            <person name="Abera B."/>
            <person name="Abreu J."/>
            <person name="Acer S.C."/>
            <person name="Aftuck L."/>
            <person name="Alexander A."/>
            <person name="An P."/>
            <person name="Anderson E."/>
            <person name="Anderson S."/>
            <person name="Arachi H."/>
            <person name="Azer M."/>
            <person name="Bachantsang P."/>
            <person name="Barry A."/>
            <person name="Bayul T."/>
            <person name="Berlin A."/>
            <person name="Bessette D."/>
            <person name="Bloom T."/>
            <person name="Blye J."/>
            <person name="Boguslavskiy L."/>
            <person name="Bonnet C."/>
            <person name="Boukhgalter B."/>
            <person name="Bourzgui I."/>
            <person name="Brown A."/>
            <person name="Cahill P."/>
            <person name="Channer S."/>
            <person name="Cheshatsang Y."/>
            <person name="Chuda L."/>
            <person name="Citroen M."/>
            <person name="Collymore A."/>
            <person name="Cooke P."/>
            <person name="Costello M."/>
            <person name="D'Aco K."/>
            <person name="Daza R."/>
            <person name="De Haan G."/>
            <person name="DeGray S."/>
            <person name="DeMaso C."/>
            <person name="Dhargay N."/>
            <person name="Dooley K."/>
            <person name="Dooley E."/>
            <person name="Doricent M."/>
            <person name="Dorje P."/>
            <person name="Dorjee K."/>
            <person name="Dupes A."/>
            <person name="Elong R."/>
            <person name="Falk J."/>
            <person name="Farina A."/>
            <person name="Faro S."/>
            <person name="Ferguson D."/>
            <person name="Fisher S."/>
            <person name="Foley C.D."/>
            <person name="Franke A."/>
            <person name="Friedrich D."/>
            <person name="Gadbois L."/>
            <person name="Gearin G."/>
            <person name="Gearin C.R."/>
            <person name="Giannoukos G."/>
            <person name="Goode T."/>
            <person name="Graham J."/>
            <person name="Grandbois E."/>
            <person name="Grewal S."/>
            <person name="Gyaltsen K."/>
            <person name="Hafez N."/>
            <person name="Hagos B."/>
            <person name="Hall J."/>
            <person name="Henson C."/>
            <person name="Hollinger A."/>
            <person name="Honan T."/>
            <person name="Huard M.D."/>
            <person name="Hughes L."/>
            <person name="Hurhula B."/>
            <person name="Husby M.E."/>
            <person name="Kamat A."/>
            <person name="Kanga B."/>
            <person name="Kashin S."/>
            <person name="Khazanovich D."/>
            <person name="Kisner P."/>
            <person name="Lance K."/>
            <person name="Lara M."/>
            <person name="Lee W."/>
            <person name="Lennon N."/>
            <person name="Letendre F."/>
            <person name="LeVine R."/>
            <person name="Lipovsky A."/>
            <person name="Liu X."/>
            <person name="Liu J."/>
            <person name="Liu S."/>
            <person name="Lokyitsang T."/>
            <person name="Lokyitsang Y."/>
            <person name="Lubonja R."/>
            <person name="Lui A."/>
            <person name="MacDonald P."/>
            <person name="Magnisalis V."/>
            <person name="Maru K."/>
            <person name="Matthews C."/>
            <person name="McCusker W."/>
            <person name="McDonough S."/>
            <person name="Mehta T."/>
            <person name="Meldrim J."/>
            <person name="Meneus L."/>
            <person name="Mihai O."/>
            <person name="Mihalev A."/>
            <person name="Mihova T."/>
            <person name="Mittelman R."/>
            <person name="Mlenga V."/>
            <person name="Montmayeur A."/>
            <person name="Mulrain L."/>
            <person name="Navidi A."/>
            <person name="Naylor J."/>
            <person name="Negash T."/>
            <person name="Nguyen T."/>
            <person name="Nguyen N."/>
            <person name="Nicol R."/>
            <person name="Norbu C."/>
            <person name="Norbu N."/>
            <person name="Novod N."/>
            <person name="O'Neill B."/>
            <person name="Osman S."/>
            <person name="Markiewicz E."/>
            <person name="Oyono O.L."/>
            <person name="Patti C."/>
            <person name="Phunkhang P."/>
            <person name="Pierre F."/>
            <person name="Priest M."/>
            <person name="Raghuraman S."/>
            <person name="Rege F."/>
            <person name="Reyes R."/>
            <person name="Rise C."/>
            <person name="Rogov P."/>
            <person name="Ross K."/>
            <person name="Ryan E."/>
            <person name="Settipalli S."/>
            <person name="Shea T."/>
            <person name="Sherpa N."/>
            <person name="Shi L."/>
            <person name="Shih D."/>
            <person name="Sparrow T."/>
            <person name="Spaulding J."/>
            <person name="Stalker J."/>
            <person name="Stange-Thomann N."/>
            <person name="Stavropoulos S."/>
            <person name="Stone C."/>
            <person name="Strader C."/>
            <person name="Tesfaye S."/>
            <person name="Thomson T."/>
            <person name="Thoulutsang Y."/>
            <person name="Thoulutsang D."/>
            <person name="Topham K."/>
            <person name="Topping I."/>
            <person name="Tsamla T."/>
            <person name="Vassiliev H."/>
            <person name="Vo A."/>
            <person name="Wangchuk T."/>
            <person name="Wangdi T."/>
            <person name="Weiand M."/>
            <person name="Wilkinson J."/>
            <person name="Wilson A."/>
            <person name="Yadav S."/>
            <person name="Young G."/>
            <person name="Yu Q."/>
            <person name="Zembek L."/>
            <person name="Zhong D."/>
            <person name="Zimmer A."/>
            <person name="Zwirko Z."/>
            <person name="Jaffe D.B."/>
            <person name="Alvarez P."/>
            <person name="Brockman W."/>
            <person name="Butler J."/>
            <person name="Chin C."/>
            <person name="Gnerre S."/>
            <person name="Grabherr M."/>
            <person name="Kleber M."/>
            <person name="Mauceli E."/>
            <person name="MacCallum I."/>
        </authorList>
    </citation>
    <scope>NUCLEOTIDE SEQUENCE [LARGE SCALE GENOMIC DNA]</scope>
    <source>
        <strain evidence="4">Tucson 14024-0371.13</strain>
    </source>
</reference>
<organism evidence="3 4">
    <name type="scientific">Drosophila ananassae</name>
    <name type="common">Fruit fly</name>
    <dbReference type="NCBI Taxonomy" id="7217"/>
    <lineage>
        <taxon>Eukaryota</taxon>
        <taxon>Metazoa</taxon>
        <taxon>Ecdysozoa</taxon>
        <taxon>Arthropoda</taxon>
        <taxon>Hexapoda</taxon>
        <taxon>Insecta</taxon>
        <taxon>Pterygota</taxon>
        <taxon>Neoptera</taxon>
        <taxon>Endopterygota</taxon>
        <taxon>Diptera</taxon>
        <taxon>Brachycera</taxon>
        <taxon>Muscomorpha</taxon>
        <taxon>Ephydroidea</taxon>
        <taxon>Drosophilidae</taxon>
        <taxon>Drosophila</taxon>
        <taxon>Sophophora</taxon>
    </lineage>
</organism>
<evidence type="ECO:0000256" key="1">
    <source>
        <dbReference type="SAM" id="MobiDB-lite"/>
    </source>
</evidence>
<dbReference type="EMBL" id="CH902622">
    <property type="protein sequence ID" value="KPU74991.1"/>
    <property type="molecule type" value="Genomic_DNA"/>
</dbReference>
<dbReference type="InParanoid" id="A0A0P8XJF8"/>
<feature type="transmembrane region" description="Helical" evidence="2">
    <location>
        <begin position="7"/>
        <end position="27"/>
    </location>
</feature>
<feature type="compositionally biased region" description="Low complexity" evidence="1">
    <location>
        <begin position="140"/>
        <end position="171"/>
    </location>
</feature>
<keyword evidence="2" id="KW-0472">Membrane</keyword>